<evidence type="ECO:0000313" key="3">
    <source>
        <dbReference type="Proteomes" id="UP000887568"/>
    </source>
</evidence>
<dbReference type="AlphaFoldDB" id="A0A913Z2P4"/>
<feature type="region of interest" description="Disordered" evidence="1">
    <location>
        <begin position="793"/>
        <end position="866"/>
    </location>
</feature>
<sequence length="866" mass="98798">MEDYSEIYYTNPDEMMGASRPKQNYAMHRQLTVFEAEVRRADSLFSVDRLYRELRGIIPQNFTVNSLKALREVVKNAPPSPQRRASNMFFKTFYEYLEYLRRLAEIFKERIYTVLFEFYYDTSFIRLKDLHVKKGGLVKGQGQGLSPELVMEVGELCRQLSFNIDGLEDTVNCWQELLGESDIDQNLFDENSAQSIRQHKDCKRFQDLLRLVPDVLNKSRMAVVLARAWWYKAEKIRRKLAGNPGSDSGMSSSSEVEAPSVASRPSRLTNRQKATNNNPMRQQPTTSRKKVKSLEDMDKERTSYVKKPAPVPEPGNQNKKSKTSDRQTGVKKNPNQEAIKEAEQPENGQSFAERKPKPPNDKSPPKRGLNQKSRAAKAESKSDDLGPAEEEKNQEETGQSYQTSDPKMSKHTKSRPAVRNQRGGVQRGEGSQVNAADAEDAGEATEDNRGQLEENGANNLPALQSQQKGKKLRDQDTNKNQRSASPDYNEVDTMPSIHNNGNTKGRRKAPAQARPNNTKTGQGNYQGQPAQRRSKEAPASMRGTEDGMEALSLEPEQERNEQEPRDSGPLSWQEKKLEKLRQKLEELIEGKETQQAALKLLTAMKDNLAREIPKYRGSYRLKRRLQARVALLMEKAHGWKEETKSLDYQHQLLSEDLRLEMKLNGSFYRYNDIMKDRIGYLNELVRSERIGIEELLGELSNLKDTTDQMLYYGIPFDPDFDEYELEFGSLSGYAPGYGYRYGALGGSLRPYKAAQFLRDEELLLSRSLQSRYERSIWDALKWENVDSMSLMSPEDSFSYPSRAREENADGAAGGYRSRKDQGRGYQGDDDLSSESDGGEDERSGNKQPQMYDLKRDEKQPPSFVPI</sequence>
<dbReference type="Proteomes" id="UP000887568">
    <property type="component" value="Unplaced"/>
</dbReference>
<keyword evidence="3" id="KW-1185">Reference proteome</keyword>
<name>A0A913Z2P4_PATMI</name>
<feature type="compositionally biased region" description="Low complexity" evidence="1">
    <location>
        <begin position="244"/>
        <end position="263"/>
    </location>
</feature>
<dbReference type="RefSeq" id="XP_038045266.1">
    <property type="nucleotide sequence ID" value="XM_038189338.1"/>
</dbReference>
<feature type="compositionally biased region" description="Polar residues" evidence="1">
    <location>
        <begin position="266"/>
        <end position="286"/>
    </location>
</feature>
<organism evidence="2 3">
    <name type="scientific">Patiria miniata</name>
    <name type="common">Bat star</name>
    <name type="synonym">Asterina miniata</name>
    <dbReference type="NCBI Taxonomy" id="46514"/>
    <lineage>
        <taxon>Eukaryota</taxon>
        <taxon>Metazoa</taxon>
        <taxon>Echinodermata</taxon>
        <taxon>Eleutherozoa</taxon>
        <taxon>Asterozoa</taxon>
        <taxon>Asteroidea</taxon>
        <taxon>Valvatacea</taxon>
        <taxon>Valvatida</taxon>
        <taxon>Asterinidae</taxon>
        <taxon>Patiria</taxon>
    </lineage>
</organism>
<feature type="compositionally biased region" description="Acidic residues" evidence="1">
    <location>
        <begin position="827"/>
        <end position="839"/>
    </location>
</feature>
<dbReference type="PANTHER" id="PTHR35838:SF1">
    <property type="entry name" value="TRICHOHYALIN-LIKE"/>
    <property type="match status" value="1"/>
</dbReference>
<feature type="compositionally biased region" description="Basic and acidic residues" evidence="1">
    <location>
        <begin position="352"/>
        <end position="364"/>
    </location>
</feature>
<dbReference type="PANTHER" id="PTHR35838">
    <property type="entry name" value="CHROMOSOME 21, WHOLE GENOME SHOTGUN SEQUENCE"/>
    <property type="match status" value="1"/>
</dbReference>
<evidence type="ECO:0000256" key="1">
    <source>
        <dbReference type="SAM" id="MobiDB-lite"/>
    </source>
</evidence>
<proteinExistence type="predicted"/>
<reference evidence="2" key="1">
    <citation type="submission" date="2022-11" db="UniProtKB">
        <authorList>
            <consortium name="EnsemblMetazoa"/>
        </authorList>
    </citation>
    <scope>IDENTIFICATION</scope>
</reference>
<dbReference type="OMA" id="NYAMHRQ"/>
<accession>A0A913Z2P4</accession>
<protein>
    <submittedName>
        <fullName evidence="2">Uncharacterized protein</fullName>
    </submittedName>
</protein>
<feature type="region of interest" description="Disordered" evidence="1">
    <location>
        <begin position="240"/>
        <end position="573"/>
    </location>
</feature>
<evidence type="ECO:0000313" key="2">
    <source>
        <dbReference type="EnsemblMetazoa" id="XP_038045266.1"/>
    </source>
</evidence>
<feature type="compositionally biased region" description="Basic and acidic residues" evidence="1">
    <location>
        <begin position="292"/>
        <end position="303"/>
    </location>
</feature>
<dbReference type="OrthoDB" id="9949627at2759"/>
<feature type="compositionally biased region" description="Polar residues" evidence="1">
    <location>
        <begin position="396"/>
        <end position="406"/>
    </location>
</feature>
<feature type="compositionally biased region" description="Basic and acidic residues" evidence="1">
    <location>
        <begin position="556"/>
        <end position="566"/>
    </location>
</feature>
<feature type="compositionally biased region" description="Polar residues" evidence="1">
    <location>
        <begin position="456"/>
        <end position="467"/>
    </location>
</feature>
<feature type="compositionally biased region" description="Basic and acidic residues" evidence="1">
    <location>
        <begin position="376"/>
        <end position="395"/>
    </location>
</feature>
<dbReference type="GeneID" id="119719842"/>
<feature type="compositionally biased region" description="Polar residues" evidence="1">
    <location>
        <begin position="514"/>
        <end position="531"/>
    </location>
</feature>
<dbReference type="EnsemblMetazoa" id="XM_038189338.1">
    <property type="protein sequence ID" value="XP_038045266.1"/>
    <property type="gene ID" value="LOC119719842"/>
</dbReference>